<comment type="subcellular location">
    <subcellularLocation>
        <location evidence="1">Periplasm</location>
    </subcellularLocation>
</comment>
<evidence type="ECO:0000256" key="2">
    <source>
        <dbReference type="ARBA" id="ARBA00010742"/>
    </source>
</evidence>
<dbReference type="InterPro" id="IPR001638">
    <property type="entry name" value="Solute-binding_3/MltF_N"/>
</dbReference>
<feature type="domain" description="Solute-binding protein family 3/N-terminal" evidence="4">
    <location>
        <begin position="22"/>
        <end position="240"/>
    </location>
</feature>
<dbReference type="Proteomes" id="UP000245212">
    <property type="component" value="Unassembled WGS sequence"/>
</dbReference>
<gene>
    <name evidence="5" type="ORF">DD235_14260</name>
</gene>
<protein>
    <submittedName>
        <fullName evidence="5">Taurine ABC transporter substrate-binding protein</fullName>
    </submittedName>
</protein>
<proteinExistence type="inferred from homology"/>
<evidence type="ECO:0000313" key="5">
    <source>
        <dbReference type="EMBL" id="PWF21590.1"/>
    </source>
</evidence>
<evidence type="ECO:0000313" key="6">
    <source>
        <dbReference type="Proteomes" id="UP000245212"/>
    </source>
</evidence>
<sequence>MALAAASLAPLGAAWAQSAPEEVRFAWAGGPRTWVLGQIDKSFDKAFGVPVKWVAFNSGADVLSLFAAKEIDIARFGSSPAAAGIARGLPIEVIGAQEIIATSERLIARDGINSLKDLEGKRVAYPANSTAQFAFELAVKLAGDGADRSKIRTVALKPAEIVSAWQRGDIDAAYVWGPFSQQLEAAQGKEIFATKDLAEHGVLVFNNYVARKEFAEQHPELIVKFLQVAQDKANEYLADPEAASQKIAQYLDIPVDTVRSTLGGLQYPSIQEQLTVDYLGNSQTKADSRITRSYHDAATFLADIGELRASDVPATYADAINTRYLEQAAAAAPQQ</sequence>
<evidence type="ECO:0000259" key="4">
    <source>
        <dbReference type="SMART" id="SM00062"/>
    </source>
</evidence>
<dbReference type="GO" id="GO:0042597">
    <property type="term" value="C:periplasmic space"/>
    <property type="evidence" value="ECO:0007669"/>
    <property type="project" value="UniProtKB-SubCell"/>
</dbReference>
<reference evidence="6" key="1">
    <citation type="submission" date="2018-05" db="EMBL/GenBank/DDBJ databases">
        <authorList>
            <person name="Li Y."/>
        </authorList>
    </citation>
    <scope>NUCLEOTIDE SEQUENCE [LARGE SCALE GENOMIC DNA]</scope>
    <source>
        <strain evidence="6">3d-2-2</strain>
    </source>
</reference>
<dbReference type="EMBL" id="QETA01000007">
    <property type="protein sequence ID" value="PWF21590.1"/>
    <property type="molecule type" value="Genomic_DNA"/>
</dbReference>
<dbReference type="PANTHER" id="PTHR30024:SF47">
    <property type="entry name" value="TAURINE-BINDING PERIPLASMIC PROTEIN"/>
    <property type="match status" value="1"/>
</dbReference>
<organism evidence="5 6">
    <name type="scientific">Corticimicrobacter populi</name>
    <dbReference type="NCBI Taxonomy" id="2175229"/>
    <lineage>
        <taxon>Bacteria</taxon>
        <taxon>Pseudomonadati</taxon>
        <taxon>Pseudomonadota</taxon>
        <taxon>Betaproteobacteria</taxon>
        <taxon>Burkholderiales</taxon>
        <taxon>Alcaligenaceae</taxon>
        <taxon>Corticimicrobacter</taxon>
    </lineage>
</organism>
<dbReference type="AlphaFoldDB" id="A0A2V1JZJ9"/>
<dbReference type="Pfam" id="PF09084">
    <property type="entry name" value="NMT1"/>
    <property type="match status" value="1"/>
</dbReference>
<accession>A0A2V1JZJ9</accession>
<dbReference type="GO" id="GO:0042918">
    <property type="term" value="P:alkanesulfonate transmembrane transport"/>
    <property type="evidence" value="ECO:0007669"/>
    <property type="project" value="TreeGrafter"/>
</dbReference>
<comment type="caution">
    <text evidence="5">The sequence shown here is derived from an EMBL/GenBank/DDBJ whole genome shotgun (WGS) entry which is preliminary data.</text>
</comment>
<keyword evidence="6" id="KW-1185">Reference proteome</keyword>
<dbReference type="InterPro" id="IPR015168">
    <property type="entry name" value="SsuA/THI5"/>
</dbReference>
<dbReference type="SMART" id="SM00062">
    <property type="entry name" value="PBPb"/>
    <property type="match status" value="1"/>
</dbReference>
<dbReference type="Gene3D" id="3.40.190.10">
    <property type="entry name" value="Periplasmic binding protein-like II"/>
    <property type="match status" value="2"/>
</dbReference>
<comment type="similarity">
    <text evidence="2">Belongs to the bacterial solute-binding protein SsuA/TauA family.</text>
</comment>
<evidence type="ECO:0000256" key="3">
    <source>
        <dbReference type="ARBA" id="ARBA00022729"/>
    </source>
</evidence>
<evidence type="ECO:0000256" key="1">
    <source>
        <dbReference type="ARBA" id="ARBA00004418"/>
    </source>
</evidence>
<keyword evidence="3" id="KW-0732">Signal</keyword>
<dbReference type="SUPFAM" id="SSF53850">
    <property type="entry name" value="Periplasmic binding protein-like II"/>
    <property type="match status" value="1"/>
</dbReference>
<name>A0A2V1JZJ9_9BURK</name>
<dbReference type="PANTHER" id="PTHR30024">
    <property type="entry name" value="ALIPHATIC SULFONATES-BINDING PROTEIN-RELATED"/>
    <property type="match status" value="1"/>
</dbReference>